<sequence>MTTLISKMMLKTLLGLGLATTMLAAQAAPLTLPADSSKIYQTKNLKPGIVLKMYAEPGRQVMVNLPHNATWIVRRGAQQAANGVMWEKVSWDNQTGWVDSNKLRFDAASTKIAAARRACMNNPAVVEKACCGYPETAKGAPFRSVPIFSVRGLKPGQSLIMYMEQGTSAVAIEIPHNATWVTKLGQVARGGNVSFENVRWAGKNGWVNSAYLRADPKKTQEGDAKRRLCSGGKELLPALNPAVVCLPASVIRRLRESGALSGAVLDQLAQEPK</sequence>
<name>A0A6S6SCS5_9GAMM</name>
<dbReference type="AlphaFoldDB" id="A0A6S6SCS5"/>
<feature type="signal peptide" evidence="1">
    <location>
        <begin position="1"/>
        <end position="27"/>
    </location>
</feature>
<protein>
    <recommendedName>
        <fullName evidence="3">SH3 domain-containing protein</fullName>
    </recommendedName>
</protein>
<accession>A0A6S6SCS5</accession>
<proteinExistence type="predicted"/>
<organism evidence="2">
    <name type="scientific">uncultured Thiotrichaceae bacterium</name>
    <dbReference type="NCBI Taxonomy" id="298394"/>
    <lineage>
        <taxon>Bacteria</taxon>
        <taxon>Pseudomonadati</taxon>
        <taxon>Pseudomonadota</taxon>
        <taxon>Gammaproteobacteria</taxon>
        <taxon>Thiotrichales</taxon>
        <taxon>Thiotrichaceae</taxon>
        <taxon>environmental samples</taxon>
    </lineage>
</organism>
<evidence type="ECO:0008006" key="3">
    <source>
        <dbReference type="Google" id="ProtNLM"/>
    </source>
</evidence>
<evidence type="ECO:0000256" key="1">
    <source>
        <dbReference type="SAM" id="SignalP"/>
    </source>
</evidence>
<gene>
    <name evidence="2" type="ORF">HELGO_WM27979</name>
</gene>
<feature type="chain" id="PRO_5027629201" description="SH3 domain-containing protein" evidence="1">
    <location>
        <begin position="28"/>
        <end position="273"/>
    </location>
</feature>
<dbReference type="EMBL" id="CACVAV010000011">
    <property type="protein sequence ID" value="CAA6800845.1"/>
    <property type="molecule type" value="Genomic_DNA"/>
</dbReference>
<evidence type="ECO:0000313" key="2">
    <source>
        <dbReference type="EMBL" id="CAA6800845.1"/>
    </source>
</evidence>
<reference evidence="2" key="1">
    <citation type="submission" date="2020-01" db="EMBL/GenBank/DDBJ databases">
        <authorList>
            <person name="Meier V. D."/>
            <person name="Meier V D."/>
        </authorList>
    </citation>
    <scope>NUCLEOTIDE SEQUENCE</scope>
    <source>
        <strain evidence="2">HLG_WM_MAG_08</strain>
    </source>
</reference>
<keyword evidence="1" id="KW-0732">Signal</keyword>